<comment type="similarity">
    <text evidence="4">Belongs to the TonB-dependent receptor family.</text>
</comment>
<dbReference type="InterPro" id="IPR012910">
    <property type="entry name" value="Plug_dom"/>
</dbReference>
<dbReference type="InterPro" id="IPR050473">
    <property type="entry name" value="A2M/Complement_sys"/>
</dbReference>
<keyword evidence="8" id="KW-1185">Reference proteome</keyword>
<dbReference type="SUPFAM" id="SSF48239">
    <property type="entry name" value="Terpenoid cyclases/Protein prenyltransferases"/>
    <property type="match status" value="1"/>
</dbReference>
<evidence type="ECO:0000256" key="4">
    <source>
        <dbReference type="PROSITE-ProRule" id="PRU01360"/>
    </source>
</evidence>
<dbReference type="InterPro" id="IPR037066">
    <property type="entry name" value="Plug_dom_sf"/>
</dbReference>
<protein>
    <submittedName>
        <fullName evidence="7">TonB-dependent receptor plug domain-containing protein</fullName>
    </submittedName>
</protein>
<comment type="caution">
    <text evidence="7">The sequence shown here is derived from an EMBL/GenBank/DDBJ whole genome shotgun (WGS) entry which is preliminary data.</text>
</comment>
<dbReference type="Pfam" id="PF01835">
    <property type="entry name" value="MG2"/>
    <property type="match status" value="1"/>
</dbReference>
<comment type="subcellular location">
    <subcellularLocation>
        <location evidence="4">Cell outer membrane</location>
        <topology evidence="4">Multi-pass membrane protein</topology>
    </subcellularLocation>
</comment>
<dbReference type="SUPFAM" id="SSF56935">
    <property type="entry name" value="Porins"/>
    <property type="match status" value="1"/>
</dbReference>
<evidence type="ECO:0000313" key="7">
    <source>
        <dbReference type="EMBL" id="MBL0743104.1"/>
    </source>
</evidence>
<evidence type="ECO:0000313" key="8">
    <source>
        <dbReference type="Proteomes" id="UP000613030"/>
    </source>
</evidence>
<dbReference type="Gene3D" id="2.60.40.690">
    <property type="entry name" value="Alpha-macroglobulin, receptor-binding domain"/>
    <property type="match status" value="1"/>
</dbReference>
<dbReference type="InterPro" id="IPR036595">
    <property type="entry name" value="A-macroglobulin_rcpt-bd_sf"/>
</dbReference>
<keyword evidence="4" id="KW-1134">Transmembrane beta strand</keyword>
<dbReference type="Gene3D" id="2.60.40.10">
    <property type="entry name" value="Immunoglobulins"/>
    <property type="match status" value="1"/>
</dbReference>
<dbReference type="EMBL" id="JAERRB010000006">
    <property type="protein sequence ID" value="MBL0743104.1"/>
    <property type="molecule type" value="Genomic_DNA"/>
</dbReference>
<keyword evidence="4" id="KW-0813">Transport</keyword>
<dbReference type="InterPro" id="IPR039426">
    <property type="entry name" value="TonB-dep_rcpt-like"/>
</dbReference>
<dbReference type="CDD" id="cd02891">
    <property type="entry name" value="A2M_like"/>
    <property type="match status" value="1"/>
</dbReference>
<dbReference type="Pfam" id="PF07703">
    <property type="entry name" value="A2M_BRD"/>
    <property type="match status" value="1"/>
</dbReference>
<evidence type="ECO:0000256" key="3">
    <source>
        <dbReference type="ARBA" id="ARBA00022966"/>
    </source>
</evidence>
<keyword evidence="7" id="KW-0675">Receptor</keyword>
<evidence type="ECO:0000256" key="5">
    <source>
        <dbReference type="SAM" id="MobiDB-lite"/>
    </source>
</evidence>
<dbReference type="PROSITE" id="PS52016">
    <property type="entry name" value="TONB_DEPENDENT_REC_3"/>
    <property type="match status" value="1"/>
</dbReference>
<accession>A0ABS1KUQ3</accession>
<feature type="region of interest" description="Disordered" evidence="5">
    <location>
        <begin position="627"/>
        <end position="654"/>
    </location>
</feature>
<sequence length="1540" mass="170342">MKRIVYIALLLFAFVLQASFDNIPFLEKLKASLQHYNRQYPEEKVYLQFDKTFYKPGEDIWFNAFVLNSNHHTATTISDVVYVELIDPKGNLATRLELFVKEGTSRGDFKLTEAAAGGLYKIKAYTQWMKNGGDDNAFKKEIIVQRVITPRLLLKLDFEKEAYGVGDRVTADLSVRDLRNEPARSHVKWSVSLAGSNILSSTAETDNTGATKITFTLPQDLKTSDGLLQVLVENNGVQESISRSVPIVLNKIALQFFPEGGDLVEDVPTQVAFKAVNEFGKGADVSGQVLDDDGKFVCTFESYHMGMGAFSFVAKPGKQYRAIITKPVGIAGATLLPKPQAQGFGLTKAAQDDDDATFEIHAPFATDGFLVGQVQGELYHTGKVTLKAGKNTVAVNTKKFPPGIAVFTLFDAQGLEQCERLVFVNAKTQLNIKIKSDKKHYQPREQVSLDIETTDANGHPIPAKLSLAVVDDQLISMADDKQDNILSWCLLSSELKGAVQEPSFYFDKTEPKATLALDYLLMTQGWRRFNWSTLATPKEITYAPEKENLLLGSVSDGKKLSANEEVILMELNNRRRIANVKTTGDGKFMFKNIDPTTPILLLSRRPNKMVLHKGNTSMDTIFPSGVGDDAAPSSDVRSETLQDNVGPAVEKNPGLNSSTGFDMSMDPDIQQLSEVVVVGYAATERRDMTGSVSVVRWNALEGFAPALSFETALQGRVAGVQIQSQPGNPGSHTGIVIRGASSLASGNREPLFVIDGVPVGNSLNTNFSTGSIINPNNIESITVLQSPEASALYGSQAINGVIVINTRSRIWRGNLSTKRKASRYDHLTIFPRAFSAVREFYAPVYSRKEQGAPRNDFRTTVYWNPTVVTDNRGKASLSFFNGDITSTFRITAEGMSGLGLLGRTEETYFTELPFSIDAKLPEFIGYEDTLKIPVRIKNTTSKILSGELVITVPDALTASAKTVNVNVAAHQTQTTYITLVPQAKAGVYPVTIQLSSGDYRDEIHKSLQVHPVGFPVQLDFGGKALDTLFRFAVHDVEKGSLQARLTAYPDVISDLFTGAESILRAPHGCFEQVSSSTFPNILALQYLRKAGISNPAAEDIALRYIKSGYQQLAAYEIKDGGFEWFGHPPAHEALSAYGLVEFHEMKKVYPGVDEAMLTRTRDWLMSRRDNAGGFRQNHGKYGFSSAPKNTNNAYIVYALALTGSKDIRREYETARDEAWSNKDLYRMALLANAAFELNAMDDYQKFVTHFRHHVTSTQLKSVTAENSITWSQGVSLENETIGFWVQALLKEGLLHKAVVDRCIHFLLEHRQYGSFGSTQAITVSLQALTAYANVMRAIQESGDVALTVNGQRSQSRHFEKDTKDKLVLDRFAHQLTSDGSQTVRVAFEGTKLPLPYSLQLQWSSKTPPSHERCPVKIETVLNQSSVRANETVRLRIQLANKTASGLPMTLAVVGIPAGLAVQPWQLKELQEKGVFDFYEILEDRIAFYYREMGPSETRTINLDLKAEIPGRYTGAANAAYLYYSHEWKHWTKGLTVNVAQ</sequence>
<dbReference type="Pfam" id="PF00207">
    <property type="entry name" value="A2M"/>
    <property type="match status" value="1"/>
</dbReference>
<keyword evidence="3" id="KW-0882">Thioester bond</keyword>
<dbReference type="Proteomes" id="UP000613030">
    <property type="component" value="Unassembled WGS sequence"/>
</dbReference>
<proteinExistence type="inferred from homology"/>
<dbReference type="Pfam" id="PF07715">
    <property type="entry name" value="Plug"/>
    <property type="match status" value="1"/>
</dbReference>
<evidence type="ECO:0000259" key="6">
    <source>
        <dbReference type="SMART" id="SM01360"/>
    </source>
</evidence>
<organism evidence="7 8">
    <name type="scientific">Chryseolinea lacunae</name>
    <dbReference type="NCBI Taxonomy" id="2801331"/>
    <lineage>
        <taxon>Bacteria</taxon>
        <taxon>Pseudomonadati</taxon>
        <taxon>Bacteroidota</taxon>
        <taxon>Cytophagia</taxon>
        <taxon>Cytophagales</taxon>
        <taxon>Fulvivirgaceae</taxon>
        <taxon>Chryseolinea</taxon>
    </lineage>
</organism>
<dbReference type="PANTHER" id="PTHR11412:SF136">
    <property type="entry name" value="CD109 ANTIGEN"/>
    <property type="match status" value="1"/>
</dbReference>
<dbReference type="InterPro" id="IPR008930">
    <property type="entry name" value="Terpenoid_cyclase/PrenylTrfase"/>
</dbReference>
<dbReference type="InterPro" id="IPR047565">
    <property type="entry name" value="Alpha-macroglob_thiol-ester_cl"/>
</dbReference>
<reference evidence="7 8" key="1">
    <citation type="submission" date="2021-01" db="EMBL/GenBank/DDBJ databases">
        <title>Chryseolinea sp. Jin1 Genome sequencing and assembly.</title>
        <authorList>
            <person name="Kim I."/>
        </authorList>
    </citation>
    <scope>NUCLEOTIDE SEQUENCE [LARGE SCALE GENOMIC DNA]</scope>
    <source>
        <strain evidence="7 8">Jin1</strain>
    </source>
</reference>
<dbReference type="RefSeq" id="WP_202012120.1">
    <property type="nucleotide sequence ID" value="NZ_JAERRB010000006.1"/>
</dbReference>
<gene>
    <name evidence="7" type="ORF">JI741_17875</name>
</gene>
<keyword evidence="4" id="KW-0812">Transmembrane</keyword>
<comment type="similarity">
    <text evidence="1">Belongs to the protease inhibitor I39 (alpha-2-macroglobulin) family. Bacterial alpha-2-macroglobulin subfamily.</text>
</comment>
<keyword evidence="2" id="KW-0732">Signal</keyword>
<keyword evidence="4" id="KW-0998">Cell outer membrane</keyword>
<keyword evidence="4" id="KW-0472">Membrane</keyword>
<dbReference type="Gene3D" id="1.50.10.20">
    <property type="match status" value="1"/>
</dbReference>
<feature type="domain" description="Alpha-2-macroglobulin" evidence="6">
    <location>
        <begin position="860"/>
        <end position="950"/>
    </location>
</feature>
<dbReference type="InterPro" id="IPR013783">
    <property type="entry name" value="Ig-like_fold"/>
</dbReference>
<dbReference type="SMART" id="SM01419">
    <property type="entry name" value="Thiol-ester_cl"/>
    <property type="match status" value="1"/>
</dbReference>
<dbReference type="InterPro" id="IPR011626">
    <property type="entry name" value="Alpha-macroglobulin_TED"/>
</dbReference>
<evidence type="ECO:0000256" key="2">
    <source>
        <dbReference type="ARBA" id="ARBA00022729"/>
    </source>
</evidence>
<dbReference type="Gene3D" id="2.170.130.10">
    <property type="entry name" value="TonB-dependent receptor, plug domain"/>
    <property type="match status" value="1"/>
</dbReference>
<dbReference type="Gene3D" id="2.60.40.1930">
    <property type="match status" value="1"/>
</dbReference>
<evidence type="ECO:0000256" key="1">
    <source>
        <dbReference type="ARBA" id="ARBA00010556"/>
    </source>
</evidence>
<dbReference type="Pfam" id="PF07678">
    <property type="entry name" value="TED_complement"/>
    <property type="match status" value="1"/>
</dbReference>
<dbReference type="PANTHER" id="PTHR11412">
    <property type="entry name" value="MACROGLOBULIN / COMPLEMENT"/>
    <property type="match status" value="1"/>
</dbReference>
<dbReference type="SMART" id="SM01360">
    <property type="entry name" value="A2M"/>
    <property type="match status" value="1"/>
</dbReference>
<dbReference type="InterPro" id="IPR001599">
    <property type="entry name" value="Macroglobln_a2"/>
</dbReference>
<name>A0ABS1KUQ3_9BACT</name>
<dbReference type="InterPro" id="IPR011625">
    <property type="entry name" value="A2M_N_BRD"/>
</dbReference>
<dbReference type="InterPro" id="IPR002890">
    <property type="entry name" value="MG2"/>
</dbReference>